<protein>
    <submittedName>
        <fullName evidence="2">Hypothetical_protein</fullName>
    </submittedName>
</protein>
<accession>A0AA86NYQ3</accession>
<sequence length="129" mass="14799">MNNNSFLVKDNHYSRQQQHKICTQYIMGCNKLLVEADINISDSEESELVTQLQVTRFEDLLPQKQFQSKMFKQLISSAQSVSRSQSFSINESFHIRGAKTMECLFTMDDESSSNSQAPIVQIKSLIDLQ</sequence>
<dbReference type="Proteomes" id="UP001642409">
    <property type="component" value="Unassembled WGS sequence"/>
</dbReference>
<evidence type="ECO:0000313" key="3">
    <source>
        <dbReference type="Proteomes" id="UP001642409"/>
    </source>
</evidence>
<dbReference type="EMBL" id="CATOUU010000380">
    <property type="protein sequence ID" value="CAI9927216.1"/>
    <property type="molecule type" value="Genomic_DNA"/>
</dbReference>
<dbReference type="AlphaFoldDB" id="A0AA86NYQ3"/>
<name>A0AA86NYQ3_9EUKA</name>
<gene>
    <name evidence="1" type="ORF">HINF_LOCUS14861</name>
    <name evidence="2" type="ORF">HINF_LOCUS1773</name>
</gene>
<evidence type="ECO:0000313" key="1">
    <source>
        <dbReference type="EMBL" id="CAI9927216.1"/>
    </source>
</evidence>
<proteinExistence type="predicted"/>
<evidence type="ECO:0000313" key="2">
    <source>
        <dbReference type="EMBL" id="CAL5972174.1"/>
    </source>
</evidence>
<reference evidence="2 3" key="2">
    <citation type="submission" date="2024-07" db="EMBL/GenBank/DDBJ databases">
        <authorList>
            <person name="Akdeniz Z."/>
        </authorList>
    </citation>
    <scope>NUCLEOTIDE SEQUENCE [LARGE SCALE GENOMIC DNA]</scope>
</reference>
<comment type="caution">
    <text evidence="1">The sequence shown here is derived from an EMBL/GenBank/DDBJ whole genome shotgun (WGS) entry which is preliminary data.</text>
</comment>
<organism evidence="1">
    <name type="scientific">Hexamita inflata</name>
    <dbReference type="NCBI Taxonomy" id="28002"/>
    <lineage>
        <taxon>Eukaryota</taxon>
        <taxon>Metamonada</taxon>
        <taxon>Diplomonadida</taxon>
        <taxon>Hexamitidae</taxon>
        <taxon>Hexamitinae</taxon>
        <taxon>Hexamita</taxon>
    </lineage>
</organism>
<dbReference type="EMBL" id="CAXDID020000003">
    <property type="protein sequence ID" value="CAL5972174.1"/>
    <property type="molecule type" value="Genomic_DNA"/>
</dbReference>
<keyword evidence="3" id="KW-1185">Reference proteome</keyword>
<reference evidence="1" key="1">
    <citation type="submission" date="2023-06" db="EMBL/GenBank/DDBJ databases">
        <authorList>
            <person name="Kurt Z."/>
        </authorList>
    </citation>
    <scope>NUCLEOTIDE SEQUENCE</scope>
</reference>